<gene>
    <name evidence="1" type="ORF">UFOVP388_38</name>
</gene>
<accession>A0A6J7X9E3</accession>
<evidence type="ECO:0000313" key="1">
    <source>
        <dbReference type="EMBL" id="CAB5223954.1"/>
    </source>
</evidence>
<reference evidence="1" key="1">
    <citation type="submission" date="2020-05" db="EMBL/GenBank/DDBJ databases">
        <authorList>
            <person name="Chiriac C."/>
            <person name="Salcher M."/>
            <person name="Ghai R."/>
            <person name="Kavagutti S V."/>
        </authorList>
    </citation>
    <scope>NUCLEOTIDE SEQUENCE</scope>
</reference>
<sequence>MISTELYIQEVNVFDNGINGGSTYDNIRDNSKSWITDQWVNYYVIIVSGTGAGQEALITSNDDIQLNFDTLPITLDTTSVYEIYAYQYNRIELYNDEKISITQTLQDSNDIGKLFTDYTQSFTVPASKHNNQLFKYWYNTDLDNGFDHRTRQKAYIEINTQPFKKGQLQLEKVNKKNGFIDSYTLTFYGNLTQLKDLFKDDKLNTLVGYETLNHEYNSDEVVSRIQNNYDVSYPLISSDKKYTYKDATDFDVSTETGAVVWDSLFPAIPMYKVFDFIQDTYGITFTGSFFLLNQWTELFLYLKNAEKLVFNTEPLNIEFSSKDSGFDELDLATNKLTTNFDFGGATSSFKQIIIQIRISPTTAENYSLLVYKNGTLLNGFNDLSGEQLITCDVVLYNNSLILNDEYYFTIQSENSITFDLTLYYYKRWITSGGVYTQQLFNAVNTDQNTVGNIPIRAYVPDIKISDFVQGIIKAFNLRVIPTDLNTFEFIPLEEYYLSGKTTDITQYVYAEEMETNRPVLYKSINFEYEKSTNILNNFYSGLYGKEYGDLIYQSENSNESEIYEIKLPFENVLFDKTVDENFLTATIVDKDQKPYTPKPMLIYNNDSTLIDITYPILVTKDVGGFYELNVYNRFSNEYNAIPSDVTLSELYTMNFNNEQSPWYNVVAPRGLYSRFYANYVENLYNIRTRNIKVNAILPPSLISKDTGIKLNERLIISGRRYIINSFTTDLTTGETNFDLVTDYRGVNAVSTVGYRYANLPLAQIDAEIQTINFVIYLNDYDKFDIQPPVDFLDYTPETDLDQDFNLEVFIDKNFGAERTDSIVIDYYKNGTIELTETIFVIQAEIL</sequence>
<organism evidence="1">
    <name type="scientific">uncultured Caudovirales phage</name>
    <dbReference type="NCBI Taxonomy" id="2100421"/>
    <lineage>
        <taxon>Viruses</taxon>
        <taxon>Duplodnaviria</taxon>
        <taxon>Heunggongvirae</taxon>
        <taxon>Uroviricota</taxon>
        <taxon>Caudoviricetes</taxon>
        <taxon>Peduoviridae</taxon>
        <taxon>Maltschvirus</taxon>
        <taxon>Maltschvirus maltsch</taxon>
    </lineage>
</organism>
<proteinExistence type="predicted"/>
<dbReference type="EMBL" id="LR798324">
    <property type="protein sequence ID" value="CAB5223954.1"/>
    <property type="molecule type" value="Genomic_DNA"/>
</dbReference>
<protein>
    <submittedName>
        <fullName evidence="1">Uncharacterized protein</fullName>
    </submittedName>
</protein>
<name>A0A6J7X9E3_9CAUD</name>